<dbReference type="EMBL" id="CACRSV010000020">
    <property type="protein sequence ID" value="VYS94957.1"/>
    <property type="molecule type" value="Genomic_DNA"/>
</dbReference>
<accession>A0A6N2SNB0</accession>
<dbReference type="AlphaFoldDB" id="A0A6N2SNB0"/>
<sequence>MPIEDEHERAFAHAGLAPRDQRAHHGDRADEEQHQTPQRGVDGLQHGGFRVARLAGGHADELGAGEREVDGQNRGEHRHEPIGEDTVLDEVAEHRSMLVAGDWNNAEDGEQADDDERADGEHLDRGEPEFRFGEEPHRQSVQGEDENDARRAPHPCGAIREPTLHEQSGGGEFGAERHRPGEPILDRDHEAGAGRGR</sequence>
<feature type="compositionally biased region" description="Acidic residues" evidence="1">
    <location>
        <begin position="105"/>
        <end position="118"/>
    </location>
</feature>
<evidence type="ECO:0000256" key="1">
    <source>
        <dbReference type="SAM" id="MobiDB-lite"/>
    </source>
</evidence>
<organism evidence="2">
    <name type="scientific">Bifidobacterium longum</name>
    <dbReference type="NCBI Taxonomy" id="216816"/>
    <lineage>
        <taxon>Bacteria</taxon>
        <taxon>Bacillati</taxon>
        <taxon>Actinomycetota</taxon>
        <taxon>Actinomycetes</taxon>
        <taxon>Bifidobacteriales</taxon>
        <taxon>Bifidobacteriaceae</taxon>
        <taxon>Bifidobacterium</taxon>
    </lineage>
</organism>
<feature type="compositionally biased region" description="Basic and acidic residues" evidence="1">
    <location>
        <begin position="119"/>
        <end position="138"/>
    </location>
</feature>
<protein>
    <submittedName>
        <fullName evidence="2">Uncharacterized protein</fullName>
    </submittedName>
</protein>
<proteinExistence type="predicted"/>
<feature type="compositionally biased region" description="Basic and acidic residues" evidence="1">
    <location>
        <begin position="19"/>
        <end position="34"/>
    </location>
</feature>
<feature type="compositionally biased region" description="Basic and acidic residues" evidence="1">
    <location>
        <begin position="1"/>
        <end position="11"/>
    </location>
</feature>
<name>A0A6N2SNB0_BIFLN</name>
<gene>
    <name evidence="2" type="ORF">BLLFYP82_01086</name>
</gene>
<feature type="region of interest" description="Disordered" evidence="1">
    <location>
        <begin position="1"/>
        <end position="197"/>
    </location>
</feature>
<evidence type="ECO:0000313" key="2">
    <source>
        <dbReference type="EMBL" id="VYS94957.1"/>
    </source>
</evidence>
<feature type="compositionally biased region" description="Basic and acidic residues" evidence="1">
    <location>
        <begin position="58"/>
        <end position="82"/>
    </location>
</feature>
<feature type="compositionally biased region" description="Basic and acidic residues" evidence="1">
    <location>
        <begin position="174"/>
        <end position="197"/>
    </location>
</feature>
<reference evidence="2" key="1">
    <citation type="submission" date="2019-11" db="EMBL/GenBank/DDBJ databases">
        <authorList>
            <person name="Feng L."/>
        </authorList>
    </citation>
    <scope>NUCLEOTIDE SEQUENCE</scope>
    <source>
        <strain evidence="2">BlongumLFYP82</strain>
    </source>
</reference>